<dbReference type="Proteomes" id="UP000249518">
    <property type="component" value="Unassembled WGS sequence"/>
</dbReference>
<keyword evidence="1" id="KW-0472">Membrane</keyword>
<dbReference type="AlphaFoldDB" id="A0A328WQU6"/>
<organism evidence="2 3">
    <name type="scientific">Flavobacterium lacus</name>
    <dbReference type="NCBI Taxonomy" id="1353778"/>
    <lineage>
        <taxon>Bacteria</taxon>
        <taxon>Pseudomonadati</taxon>
        <taxon>Bacteroidota</taxon>
        <taxon>Flavobacteriia</taxon>
        <taxon>Flavobacteriales</taxon>
        <taxon>Flavobacteriaceae</taxon>
        <taxon>Flavobacterium</taxon>
    </lineage>
</organism>
<accession>A0A328WQU6</accession>
<proteinExistence type="predicted"/>
<dbReference type="RefSeq" id="WP_146740319.1">
    <property type="nucleotide sequence ID" value="NZ_QLSV01000005.1"/>
</dbReference>
<evidence type="ECO:0000313" key="2">
    <source>
        <dbReference type="EMBL" id="RAR48513.1"/>
    </source>
</evidence>
<reference evidence="2 3" key="1">
    <citation type="submission" date="2018-06" db="EMBL/GenBank/DDBJ databases">
        <title>Genomic Encyclopedia of Type Strains, Phase III (KMG-III): the genomes of soil and plant-associated and newly described type strains.</title>
        <authorList>
            <person name="Whitman W."/>
        </authorList>
    </citation>
    <scope>NUCLEOTIDE SEQUENCE [LARGE SCALE GENOMIC DNA]</scope>
    <source>
        <strain evidence="2 3">CGMCC 1.12504</strain>
    </source>
</reference>
<feature type="transmembrane region" description="Helical" evidence="1">
    <location>
        <begin position="120"/>
        <end position="139"/>
    </location>
</feature>
<evidence type="ECO:0008006" key="4">
    <source>
        <dbReference type="Google" id="ProtNLM"/>
    </source>
</evidence>
<keyword evidence="1" id="KW-1133">Transmembrane helix</keyword>
<evidence type="ECO:0000256" key="1">
    <source>
        <dbReference type="SAM" id="Phobius"/>
    </source>
</evidence>
<dbReference type="EMBL" id="QLSV01000005">
    <property type="protein sequence ID" value="RAR48513.1"/>
    <property type="molecule type" value="Genomic_DNA"/>
</dbReference>
<sequence>MLRIFLLTMSVVLILFFSYKSIIYLSHKKVEATVISVKKEILANYKKGQNGTHYPTSFKSVMIPTVEYYHKNQKFEITNHSWAFSNGFYVNDKVKILLNENNTQVYLATVTHFWFTSNEMIVVFVFIFTLPYIFSILQVNKRTKRKPHPLFKNERFK</sequence>
<gene>
    <name evidence="2" type="ORF">B0I10_105121</name>
</gene>
<comment type="caution">
    <text evidence="2">The sequence shown here is derived from an EMBL/GenBank/DDBJ whole genome shotgun (WGS) entry which is preliminary data.</text>
</comment>
<keyword evidence="3" id="KW-1185">Reference proteome</keyword>
<evidence type="ECO:0000313" key="3">
    <source>
        <dbReference type="Proteomes" id="UP000249518"/>
    </source>
</evidence>
<keyword evidence="1" id="KW-0812">Transmembrane</keyword>
<name>A0A328WQU6_9FLAO</name>
<protein>
    <recommendedName>
        <fullName evidence="4">DUF3592 domain-containing protein</fullName>
    </recommendedName>
</protein>